<sequence>MDLRDDARSMQDDLVDLRRDLHQVPEVGLDLPRTQERVLEALQGLPLEVSTGTDTTSVTAVLRGGAVAGGEPTTVLLRGDMDGLPVGEETGLDYAAGNGNMHACGHDLHTTALVGAARLLSQHRDTLAGDVVFMFQPGEEGYDGAGVMLREGVLDAAGRRVDHAYGLHVLSTHVPGGVFSSRADTLMAASYELDVTVRGAGGHGSSPHLGRDPVQVLAEMITSLQTMVTRRFDVFDPVVVSVGMVRAGTARNVIPDSASFQATIRAFSREAEERLVQLIPPLMDSIAQAHGVDAEVRIAGQYPVTVNDGSEVTYGAGVIGELIGDERYVTMPNPTSGSEDFSRVLAEVPGAFIFLGACPPDQEHGSAAPNHSPRAVFDDSILGDAAAVYAALAVGRLTPTR</sequence>
<evidence type="ECO:0000313" key="5">
    <source>
        <dbReference type="Proteomes" id="UP000313231"/>
    </source>
</evidence>
<feature type="binding site" evidence="2">
    <location>
        <position position="168"/>
    </location>
    <ligand>
        <name>Mn(2+)</name>
        <dbReference type="ChEBI" id="CHEBI:29035"/>
        <label>2</label>
    </ligand>
</feature>
<protein>
    <submittedName>
        <fullName evidence="4">Amidohydrolase</fullName>
    </submittedName>
</protein>
<feature type="domain" description="Peptidase M20 dimerisation" evidence="3">
    <location>
        <begin position="193"/>
        <end position="279"/>
    </location>
</feature>
<reference evidence="4 5" key="1">
    <citation type="journal article" date="2016" name="Int. J. Syst. Evol. Microbiol.">
        <title>Nocardioides albidus sp. nov., an actinobacterium isolated from garden soil.</title>
        <authorList>
            <person name="Singh H."/>
            <person name="Du J."/>
            <person name="Trinh H."/>
            <person name="Won K."/>
            <person name="Yang J.E."/>
            <person name="Yin C."/>
            <person name="Kook M."/>
            <person name="Yi T.H."/>
        </authorList>
    </citation>
    <scope>NUCLEOTIDE SEQUENCE [LARGE SCALE GENOMIC DNA]</scope>
    <source>
        <strain evidence="4 5">CCTCC AB 2015297</strain>
    </source>
</reference>
<comment type="caution">
    <text evidence="4">The sequence shown here is derived from an EMBL/GenBank/DDBJ whole genome shotgun (WGS) entry which is preliminary data.</text>
</comment>
<dbReference type="PANTHER" id="PTHR11014">
    <property type="entry name" value="PEPTIDASE M20 FAMILY MEMBER"/>
    <property type="match status" value="1"/>
</dbReference>
<dbReference type="InterPro" id="IPR036264">
    <property type="entry name" value="Bact_exopeptidase_dim_dom"/>
</dbReference>
<dbReference type="PIRSF" id="PIRSF005962">
    <property type="entry name" value="Pept_M20D_amidohydro"/>
    <property type="match status" value="1"/>
</dbReference>
<proteinExistence type="predicted"/>
<dbReference type="RefSeq" id="WP_139624706.1">
    <property type="nucleotide sequence ID" value="NZ_VDMP01000027.1"/>
</dbReference>
<dbReference type="EMBL" id="VDMP01000027">
    <property type="protein sequence ID" value="TNM36521.1"/>
    <property type="molecule type" value="Genomic_DNA"/>
</dbReference>
<keyword evidence="2" id="KW-0479">Metal-binding</keyword>
<dbReference type="GO" id="GO:0050118">
    <property type="term" value="F:N-acetyldiaminopimelate deacetylase activity"/>
    <property type="evidence" value="ECO:0007669"/>
    <property type="project" value="UniProtKB-ARBA"/>
</dbReference>
<feature type="binding site" evidence="2">
    <location>
        <position position="106"/>
    </location>
    <ligand>
        <name>Mn(2+)</name>
        <dbReference type="ChEBI" id="CHEBI:29035"/>
        <label>2</label>
    </ligand>
</feature>
<dbReference type="Pfam" id="PF01546">
    <property type="entry name" value="Peptidase_M20"/>
    <property type="match status" value="1"/>
</dbReference>
<keyword evidence="5" id="KW-1185">Reference proteome</keyword>
<dbReference type="NCBIfam" id="TIGR01891">
    <property type="entry name" value="amidohydrolases"/>
    <property type="match status" value="1"/>
</dbReference>
<dbReference type="InterPro" id="IPR002933">
    <property type="entry name" value="Peptidase_M20"/>
</dbReference>
<feature type="binding site" evidence="2">
    <location>
        <position position="371"/>
    </location>
    <ligand>
        <name>Mn(2+)</name>
        <dbReference type="ChEBI" id="CHEBI:29035"/>
        <label>2</label>
    </ligand>
</feature>
<dbReference type="Pfam" id="PF07687">
    <property type="entry name" value="M20_dimer"/>
    <property type="match status" value="1"/>
</dbReference>
<dbReference type="OrthoDB" id="9777385at2"/>
<dbReference type="InterPro" id="IPR017439">
    <property type="entry name" value="Amidohydrolase"/>
</dbReference>
<dbReference type="InterPro" id="IPR011650">
    <property type="entry name" value="Peptidase_M20_dimer"/>
</dbReference>
<gene>
    <name evidence="4" type="ORF">FHP29_20535</name>
</gene>
<evidence type="ECO:0000313" key="4">
    <source>
        <dbReference type="EMBL" id="TNM36521.1"/>
    </source>
</evidence>
<keyword evidence="1 4" id="KW-0378">Hydrolase</keyword>
<organism evidence="4 5">
    <name type="scientific">Nocardioides albidus</name>
    <dbReference type="NCBI Taxonomy" id="1517589"/>
    <lineage>
        <taxon>Bacteria</taxon>
        <taxon>Bacillati</taxon>
        <taxon>Actinomycetota</taxon>
        <taxon>Actinomycetes</taxon>
        <taxon>Propionibacteriales</taxon>
        <taxon>Nocardioidaceae</taxon>
        <taxon>Nocardioides</taxon>
    </lineage>
</organism>
<dbReference type="GO" id="GO:0046872">
    <property type="term" value="F:metal ion binding"/>
    <property type="evidence" value="ECO:0007669"/>
    <property type="project" value="UniProtKB-KW"/>
</dbReference>
<feature type="binding site" evidence="2">
    <location>
        <position position="104"/>
    </location>
    <ligand>
        <name>Mn(2+)</name>
        <dbReference type="ChEBI" id="CHEBI:29035"/>
        <label>2</label>
    </ligand>
</feature>
<dbReference type="PANTHER" id="PTHR11014:SF63">
    <property type="entry name" value="METALLOPEPTIDASE, PUTATIVE (AFU_ORTHOLOGUE AFUA_6G09600)-RELATED"/>
    <property type="match status" value="1"/>
</dbReference>
<dbReference type="AlphaFoldDB" id="A0A5C4VL87"/>
<feature type="binding site" evidence="2">
    <location>
        <position position="140"/>
    </location>
    <ligand>
        <name>Mn(2+)</name>
        <dbReference type="ChEBI" id="CHEBI:29035"/>
        <label>2</label>
    </ligand>
</feature>
<evidence type="ECO:0000256" key="1">
    <source>
        <dbReference type="ARBA" id="ARBA00022801"/>
    </source>
</evidence>
<name>A0A5C4VL87_9ACTN</name>
<dbReference type="SUPFAM" id="SSF53187">
    <property type="entry name" value="Zn-dependent exopeptidases"/>
    <property type="match status" value="1"/>
</dbReference>
<dbReference type="CDD" id="cd03886">
    <property type="entry name" value="M20_Acy1"/>
    <property type="match status" value="1"/>
</dbReference>
<dbReference type="SUPFAM" id="SSF55031">
    <property type="entry name" value="Bacterial exopeptidase dimerisation domain"/>
    <property type="match status" value="1"/>
</dbReference>
<dbReference type="FunFam" id="3.30.70.360:FF:000001">
    <property type="entry name" value="N-acetyldiaminopimelate deacetylase"/>
    <property type="match status" value="1"/>
</dbReference>
<dbReference type="Gene3D" id="3.40.630.10">
    <property type="entry name" value="Zn peptidases"/>
    <property type="match status" value="1"/>
</dbReference>
<evidence type="ECO:0000256" key="2">
    <source>
        <dbReference type="PIRSR" id="PIRSR005962-1"/>
    </source>
</evidence>
<keyword evidence="2" id="KW-0464">Manganese</keyword>
<dbReference type="Proteomes" id="UP000313231">
    <property type="component" value="Unassembled WGS sequence"/>
</dbReference>
<dbReference type="GO" id="GO:0019877">
    <property type="term" value="P:diaminopimelate biosynthetic process"/>
    <property type="evidence" value="ECO:0007669"/>
    <property type="project" value="UniProtKB-ARBA"/>
</dbReference>
<dbReference type="Gene3D" id="3.30.70.360">
    <property type="match status" value="1"/>
</dbReference>
<comment type="cofactor">
    <cofactor evidence="2">
        <name>Mn(2+)</name>
        <dbReference type="ChEBI" id="CHEBI:29035"/>
    </cofactor>
    <text evidence="2">The Mn(2+) ion enhances activity.</text>
</comment>
<evidence type="ECO:0000259" key="3">
    <source>
        <dbReference type="Pfam" id="PF07687"/>
    </source>
</evidence>
<accession>A0A5C4VL87</accession>